<evidence type="ECO:0000256" key="1">
    <source>
        <dbReference type="ARBA" id="ARBA00013928"/>
    </source>
</evidence>
<keyword evidence="2" id="KW-0132">Cell division</keyword>
<dbReference type="SUPFAM" id="SSF57850">
    <property type="entry name" value="RING/U-box"/>
    <property type="match status" value="1"/>
</dbReference>
<dbReference type="Gene3D" id="3.30.40.10">
    <property type="entry name" value="Zinc/RING finger domain, C3HC4 (zinc finger)"/>
    <property type="match status" value="1"/>
</dbReference>
<reference evidence="12" key="1">
    <citation type="submission" date="2023-04" db="EMBL/GenBank/DDBJ databases">
        <title>Ambrosiozyma monospora NBRC 1965.</title>
        <authorList>
            <person name="Ichikawa N."/>
            <person name="Sato H."/>
            <person name="Tonouchi N."/>
        </authorList>
    </citation>
    <scope>NUCLEOTIDE SEQUENCE</scope>
    <source>
        <strain evidence="12">NBRC 1965</strain>
    </source>
</reference>
<keyword evidence="6" id="KW-0833">Ubl conjugation pathway</keyword>
<evidence type="ECO:0000256" key="2">
    <source>
        <dbReference type="ARBA" id="ARBA00022618"/>
    </source>
</evidence>
<evidence type="ECO:0000256" key="6">
    <source>
        <dbReference type="ARBA" id="ARBA00022786"/>
    </source>
</evidence>
<evidence type="ECO:0000256" key="5">
    <source>
        <dbReference type="ARBA" id="ARBA00022776"/>
    </source>
</evidence>
<feature type="compositionally biased region" description="Polar residues" evidence="10">
    <location>
        <begin position="153"/>
        <end position="178"/>
    </location>
</feature>
<evidence type="ECO:0000256" key="8">
    <source>
        <dbReference type="ARBA" id="ARBA00023306"/>
    </source>
</evidence>
<dbReference type="EMBL" id="BSXU01002758">
    <property type="protein sequence ID" value="GMG39249.1"/>
    <property type="molecule type" value="Genomic_DNA"/>
</dbReference>
<evidence type="ECO:0000313" key="13">
    <source>
        <dbReference type="Proteomes" id="UP001165063"/>
    </source>
</evidence>
<dbReference type="PROSITE" id="PS50089">
    <property type="entry name" value="ZF_RING_2"/>
    <property type="match status" value="1"/>
</dbReference>
<dbReference type="SMART" id="SM00184">
    <property type="entry name" value="RING"/>
    <property type="match status" value="1"/>
</dbReference>
<keyword evidence="7" id="KW-0862">Zinc</keyword>
<evidence type="ECO:0000256" key="7">
    <source>
        <dbReference type="ARBA" id="ARBA00022833"/>
    </source>
</evidence>
<name>A0A9W7DHH0_AMBMO</name>
<dbReference type="Proteomes" id="UP001165063">
    <property type="component" value="Unassembled WGS sequence"/>
</dbReference>
<dbReference type="InterPro" id="IPR013083">
    <property type="entry name" value="Znf_RING/FYVE/PHD"/>
</dbReference>
<evidence type="ECO:0000313" key="12">
    <source>
        <dbReference type="EMBL" id="GMG39249.1"/>
    </source>
</evidence>
<dbReference type="CDD" id="cd16456">
    <property type="entry name" value="RING-H2_APC11"/>
    <property type="match status" value="1"/>
</dbReference>
<protein>
    <recommendedName>
        <fullName evidence="1">Anaphase-promoting complex subunit 11</fullName>
    </recommendedName>
</protein>
<comment type="caution">
    <text evidence="12">The sequence shown here is derived from an EMBL/GenBank/DDBJ whole genome shotgun (WGS) entry which is preliminary data.</text>
</comment>
<accession>A0A9W7DHH0</accession>
<evidence type="ECO:0000256" key="4">
    <source>
        <dbReference type="ARBA" id="ARBA00022771"/>
    </source>
</evidence>
<feature type="region of interest" description="Disordered" evidence="10">
    <location>
        <begin position="150"/>
        <end position="178"/>
    </location>
</feature>
<evidence type="ECO:0000256" key="3">
    <source>
        <dbReference type="ARBA" id="ARBA00022723"/>
    </source>
</evidence>
<dbReference type="InterPro" id="IPR001841">
    <property type="entry name" value="Znf_RING"/>
</dbReference>
<keyword evidence="8" id="KW-0131">Cell cycle</keyword>
<dbReference type="GO" id="GO:0008270">
    <property type="term" value="F:zinc ion binding"/>
    <property type="evidence" value="ECO:0007669"/>
    <property type="project" value="UniProtKB-KW"/>
</dbReference>
<dbReference type="InterPro" id="IPR051031">
    <property type="entry name" value="RING-box_E3_Ubiquitin_Ligase"/>
</dbReference>
<evidence type="ECO:0000256" key="9">
    <source>
        <dbReference type="PROSITE-ProRule" id="PRU00175"/>
    </source>
</evidence>
<feature type="domain" description="RING-type" evidence="11">
    <location>
        <begin position="64"/>
        <end position="107"/>
    </location>
</feature>
<dbReference type="AlphaFoldDB" id="A0A9W7DHH0"/>
<dbReference type="InterPro" id="IPR024991">
    <property type="entry name" value="RING-H2_APC11"/>
</dbReference>
<proteinExistence type="predicted"/>
<dbReference type="GO" id="GO:0031145">
    <property type="term" value="P:anaphase-promoting complex-dependent catabolic process"/>
    <property type="evidence" value="ECO:0007669"/>
    <property type="project" value="InterPro"/>
</dbReference>
<organism evidence="12 13">
    <name type="scientific">Ambrosiozyma monospora</name>
    <name type="common">Yeast</name>
    <name type="synonym">Endomycopsis monosporus</name>
    <dbReference type="NCBI Taxonomy" id="43982"/>
    <lineage>
        <taxon>Eukaryota</taxon>
        <taxon>Fungi</taxon>
        <taxon>Dikarya</taxon>
        <taxon>Ascomycota</taxon>
        <taxon>Saccharomycotina</taxon>
        <taxon>Pichiomycetes</taxon>
        <taxon>Pichiales</taxon>
        <taxon>Pichiaceae</taxon>
        <taxon>Ambrosiozyma</taxon>
    </lineage>
</organism>
<dbReference type="GO" id="GO:0061630">
    <property type="term" value="F:ubiquitin protein ligase activity"/>
    <property type="evidence" value="ECO:0007669"/>
    <property type="project" value="InterPro"/>
</dbReference>
<evidence type="ECO:0000259" key="11">
    <source>
        <dbReference type="PROSITE" id="PS50089"/>
    </source>
</evidence>
<dbReference type="GO" id="GO:0005680">
    <property type="term" value="C:anaphase-promoting complex"/>
    <property type="evidence" value="ECO:0007669"/>
    <property type="project" value="InterPro"/>
</dbReference>
<keyword evidence="3" id="KW-0479">Metal-binding</keyword>
<dbReference type="GO" id="GO:0097602">
    <property type="term" value="F:cullin family protein binding"/>
    <property type="evidence" value="ECO:0007669"/>
    <property type="project" value="InterPro"/>
</dbReference>
<dbReference type="OrthoDB" id="1681166at2759"/>
<sequence>MSLVYKWISSTHSRTSKSHIIYPTLQEINMKITLNRCYAVYSWHWDVEDDEMCGICRVSFDGTCPSCKYPGDQCPLVIGECQHAFHMHCIWKWLETETAKGLCPMCRQPFNMDADKKVNQGIKMPSTAAYRNEHGVANEVSDLIQENQENDDSYSMQDPQMGQASGGLNLSSETFEQH</sequence>
<keyword evidence="4 9" id="KW-0863">Zinc-finger</keyword>
<keyword evidence="13" id="KW-1185">Reference proteome</keyword>
<keyword evidence="5" id="KW-0498">Mitosis</keyword>
<evidence type="ECO:0000256" key="10">
    <source>
        <dbReference type="SAM" id="MobiDB-lite"/>
    </source>
</evidence>
<gene>
    <name evidence="12" type="ORF">Amon01_000518200</name>
</gene>
<dbReference type="PANTHER" id="PTHR11210">
    <property type="entry name" value="RING BOX"/>
    <property type="match status" value="1"/>
</dbReference>
<dbReference type="Pfam" id="PF12861">
    <property type="entry name" value="zf-ANAPC11"/>
    <property type="match status" value="1"/>
</dbReference>
<dbReference type="GO" id="GO:0051301">
    <property type="term" value="P:cell division"/>
    <property type="evidence" value="ECO:0007669"/>
    <property type="project" value="UniProtKB-KW"/>
</dbReference>